<dbReference type="Proteomes" id="UP001183643">
    <property type="component" value="Unassembled WGS sequence"/>
</dbReference>
<dbReference type="InterPro" id="IPR029058">
    <property type="entry name" value="AB_hydrolase_fold"/>
</dbReference>
<reference evidence="2" key="1">
    <citation type="submission" date="2023-07" db="EMBL/GenBank/DDBJ databases">
        <title>Sequencing the genomes of 1000 actinobacteria strains.</title>
        <authorList>
            <person name="Klenk H.-P."/>
        </authorList>
    </citation>
    <scope>NUCLEOTIDE SEQUENCE</scope>
    <source>
        <strain evidence="2">DSM 44707</strain>
    </source>
</reference>
<evidence type="ECO:0000313" key="3">
    <source>
        <dbReference type="Proteomes" id="UP001183643"/>
    </source>
</evidence>
<comment type="caution">
    <text evidence="2">The sequence shown here is derived from an EMBL/GenBank/DDBJ whole genome shotgun (WGS) entry which is preliminary data.</text>
</comment>
<feature type="compositionally biased region" description="Basic and acidic residues" evidence="1">
    <location>
        <begin position="33"/>
        <end position="43"/>
    </location>
</feature>
<dbReference type="EMBL" id="JAVDYB010000001">
    <property type="protein sequence ID" value="MDR7276170.1"/>
    <property type="molecule type" value="Genomic_DNA"/>
</dbReference>
<evidence type="ECO:0000256" key="1">
    <source>
        <dbReference type="SAM" id="MobiDB-lite"/>
    </source>
</evidence>
<dbReference type="AlphaFoldDB" id="A0AAE3YMC5"/>
<proteinExistence type="predicted"/>
<feature type="compositionally biased region" description="Basic and acidic residues" evidence="1">
    <location>
        <begin position="56"/>
        <end position="65"/>
    </location>
</feature>
<accession>A0AAE3YMC5</accession>
<keyword evidence="3" id="KW-1185">Reference proteome</keyword>
<name>A0AAE3YMC5_9ACTN</name>
<protein>
    <submittedName>
        <fullName evidence="2">Uncharacterized protein</fullName>
    </submittedName>
</protein>
<sequence>MGGPAVSADYGRSRGRDGLFKNIPQAAPAAGDLRFRSPIRPEPRAGSVAAPGNPFAERRVGDRPPPELATRGTDRLRDHR</sequence>
<evidence type="ECO:0000313" key="2">
    <source>
        <dbReference type="EMBL" id="MDR7276170.1"/>
    </source>
</evidence>
<organism evidence="2 3">
    <name type="scientific">Catenuloplanes atrovinosus</name>
    <dbReference type="NCBI Taxonomy" id="137266"/>
    <lineage>
        <taxon>Bacteria</taxon>
        <taxon>Bacillati</taxon>
        <taxon>Actinomycetota</taxon>
        <taxon>Actinomycetes</taxon>
        <taxon>Micromonosporales</taxon>
        <taxon>Micromonosporaceae</taxon>
        <taxon>Catenuloplanes</taxon>
    </lineage>
</organism>
<feature type="region of interest" description="Disordered" evidence="1">
    <location>
        <begin position="1"/>
        <end position="80"/>
    </location>
</feature>
<dbReference type="SUPFAM" id="SSF53474">
    <property type="entry name" value="alpha/beta-Hydrolases"/>
    <property type="match status" value="1"/>
</dbReference>
<gene>
    <name evidence="2" type="ORF">J2S41_002948</name>
</gene>